<accession>A0A8T2R2S0</accession>
<feature type="active site" description="Nucleophile" evidence="5">
    <location>
        <position position="13"/>
    </location>
</feature>
<dbReference type="PANTHER" id="PTHR20889:SF12">
    <property type="entry name" value="LP01149P"/>
    <property type="match status" value="1"/>
</dbReference>
<dbReference type="EMBL" id="CM035435">
    <property type="protein sequence ID" value="KAH7290659.1"/>
    <property type="molecule type" value="Genomic_DNA"/>
</dbReference>
<dbReference type="InterPro" id="IPR016965">
    <property type="entry name" value="Pase_PHOSPHO-typ"/>
</dbReference>
<dbReference type="OMA" id="FHSHECQ"/>
<name>A0A8T2R2S0_CERRI</name>
<dbReference type="Pfam" id="PF06888">
    <property type="entry name" value="Put_Phosphatase"/>
    <property type="match status" value="1"/>
</dbReference>
<dbReference type="NCBIfam" id="TIGR01488">
    <property type="entry name" value="HAD-SF-IB"/>
    <property type="match status" value="1"/>
</dbReference>
<dbReference type="Proteomes" id="UP000825935">
    <property type="component" value="Chromosome 30"/>
</dbReference>
<sequence length="244" mass="28016">MMVQNSRSLLIFDFDHSLIECNSDPWVVDHLGISELMHSMRRHSLSWTDLMDRMMMEVTARGKSIVDIQDALKRIPVEPAMINAIKNAHSWGWELQIISDANSFFIQTVLSNNHIDQYFTRIHTNPAFVDEKGVLRIQPYWKSPAHQCPLCPSNMCKGMILDGIRTDPHFENYQTIYIGDGGGDYCPSLRLHCGDHVLARQGYPLLRLLESTNQRIKAQVHSWSSAVDVESCLHQLYSIKQNIH</sequence>
<proteinExistence type="predicted"/>
<dbReference type="NCBIfam" id="TIGR01489">
    <property type="entry name" value="DKMTPPase-SF"/>
    <property type="match status" value="1"/>
</dbReference>
<dbReference type="SUPFAM" id="SSF56784">
    <property type="entry name" value="HAD-like"/>
    <property type="match status" value="1"/>
</dbReference>
<keyword evidence="3" id="KW-0378">Hydrolase</keyword>
<evidence type="ECO:0000256" key="7">
    <source>
        <dbReference type="PIRSR" id="PIRSR031051-3"/>
    </source>
</evidence>
<evidence type="ECO:0000256" key="5">
    <source>
        <dbReference type="PIRSR" id="PIRSR031051-1"/>
    </source>
</evidence>
<evidence type="ECO:0000256" key="4">
    <source>
        <dbReference type="ARBA" id="ARBA00022842"/>
    </source>
</evidence>
<feature type="binding site" evidence="6">
    <location>
        <position position="24"/>
    </location>
    <ligand>
        <name>substrate</name>
    </ligand>
</feature>
<dbReference type="InterPro" id="IPR006384">
    <property type="entry name" value="HAD_hydro_PyrdxlP_Pase-like"/>
</dbReference>
<comment type="caution">
    <text evidence="8">The sequence shown here is derived from an EMBL/GenBank/DDBJ whole genome shotgun (WGS) entry which is preliminary data.</text>
</comment>
<evidence type="ECO:0000313" key="9">
    <source>
        <dbReference type="Proteomes" id="UP000825935"/>
    </source>
</evidence>
<dbReference type="InterPro" id="IPR036412">
    <property type="entry name" value="HAD-like_sf"/>
</dbReference>
<dbReference type="EMBL" id="CM035435">
    <property type="protein sequence ID" value="KAH7290660.1"/>
    <property type="molecule type" value="Genomic_DNA"/>
</dbReference>
<feature type="binding site" evidence="7">
    <location>
        <position position="13"/>
    </location>
    <ligand>
        <name>Mg(2+)</name>
        <dbReference type="ChEBI" id="CHEBI:18420"/>
    </ligand>
</feature>
<dbReference type="AlphaFoldDB" id="A0A8T2R2S0"/>
<evidence type="ECO:0000256" key="3">
    <source>
        <dbReference type="ARBA" id="ARBA00022801"/>
    </source>
</evidence>
<evidence type="ECO:0000313" key="8">
    <source>
        <dbReference type="EMBL" id="KAH7290659.1"/>
    </source>
</evidence>
<keyword evidence="4 7" id="KW-0460">Magnesium</keyword>
<keyword evidence="9" id="KW-1185">Reference proteome</keyword>
<dbReference type="GO" id="GO:0046872">
    <property type="term" value="F:metal ion binding"/>
    <property type="evidence" value="ECO:0007669"/>
    <property type="project" value="UniProtKB-KW"/>
</dbReference>
<feature type="binding site" evidence="7">
    <location>
        <position position="15"/>
    </location>
    <ligand>
        <name>Mg(2+)</name>
        <dbReference type="ChEBI" id="CHEBI:18420"/>
    </ligand>
</feature>
<organism evidence="8 9">
    <name type="scientific">Ceratopteris richardii</name>
    <name type="common">Triangle waterfern</name>
    <dbReference type="NCBI Taxonomy" id="49495"/>
    <lineage>
        <taxon>Eukaryota</taxon>
        <taxon>Viridiplantae</taxon>
        <taxon>Streptophyta</taxon>
        <taxon>Embryophyta</taxon>
        <taxon>Tracheophyta</taxon>
        <taxon>Polypodiopsida</taxon>
        <taxon>Polypodiidae</taxon>
        <taxon>Polypodiales</taxon>
        <taxon>Pteridineae</taxon>
        <taxon>Pteridaceae</taxon>
        <taxon>Parkerioideae</taxon>
        <taxon>Ceratopteris</taxon>
    </lineage>
</organism>
<feature type="binding site" evidence="7">
    <location>
        <position position="180"/>
    </location>
    <ligand>
        <name>Mg(2+)</name>
        <dbReference type="ChEBI" id="CHEBI:18420"/>
    </ligand>
</feature>
<feature type="active site" description="Proton donor" evidence="5">
    <location>
        <position position="15"/>
    </location>
</feature>
<dbReference type="PIRSF" id="PIRSF031051">
    <property type="entry name" value="PyrdxlP_Pase_PHOSPHO2"/>
    <property type="match status" value="1"/>
</dbReference>
<gene>
    <name evidence="8" type="ORF">KP509_30G058200</name>
</gene>
<protein>
    <submittedName>
        <fullName evidence="8">Uncharacterized protein</fullName>
    </submittedName>
</protein>
<reference evidence="8" key="1">
    <citation type="submission" date="2021-08" db="EMBL/GenBank/DDBJ databases">
        <title>WGS assembly of Ceratopteris richardii.</title>
        <authorList>
            <person name="Marchant D.B."/>
            <person name="Chen G."/>
            <person name="Jenkins J."/>
            <person name="Shu S."/>
            <person name="Leebens-Mack J."/>
            <person name="Grimwood J."/>
            <person name="Schmutz J."/>
            <person name="Soltis P."/>
            <person name="Soltis D."/>
            <person name="Chen Z.-H."/>
        </authorList>
    </citation>
    <scope>NUCLEOTIDE SEQUENCE</scope>
    <source>
        <strain evidence="8">Whitten #5841</strain>
        <tissue evidence="8">Leaf</tissue>
    </source>
</reference>
<dbReference type="PANTHER" id="PTHR20889">
    <property type="entry name" value="PHOSPHATASE, ORPHAN 1, 2"/>
    <property type="match status" value="1"/>
</dbReference>
<dbReference type="Gene3D" id="3.40.50.1000">
    <property type="entry name" value="HAD superfamily/HAD-like"/>
    <property type="match status" value="1"/>
</dbReference>
<dbReference type="OrthoDB" id="10267182at2759"/>
<dbReference type="InterPro" id="IPR023214">
    <property type="entry name" value="HAD_sf"/>
</dbReference>
<comment type="cofactor">
    <cofactor evidence="1 7">
        <name>Mg(2+)</name>
        <dbReference type="ChEBI" id="CHEBI:18420"/>
    </cofactor>
</comment>
<dbReference type="GO" id="GO:0016791">
    <property type="term" value="F:phosphatase activity"/>
    <property type="evidence" value="ECO:0007669"/>
    <property type="project" value="InterPro"/>
</dbReference>
<keyword evidence="2 7" id="KW-0479">Metal-binding</keyword>
<feature type="binding site" evidence="6">
    <location>
        <position position="100"/>
    </location>
    <ligand>
        <name>substrate</name>
    </ligand>
</feature>
<evidence type="ECO:0000256" key="6">
    <source>
        <dbReference type="PIRSR" id="PIRSR031051-2"/>
    </source>
</evidence>
<evidence type="ECO:0000256" key="2">
    <source>
        <dbReference type="ARBA" id="ARBA00022723"/>
    </source>
</evidence>
<evidence type="ECO:0000256" key="1">
    <source>
        <dbReference type="ARBA" id="ARBA00001946"/>
    </source>
</evidence>